<keyword evidence="4" id="KW-0677">Repeat</keyword>
<comment type="subcellular location">
    <subcellularLocation>
        <location evidence="1">Cell membrane</location>
        <topology evidence="1">Multi-pass membrane protein</topology>
    </subcellularLocation>
</comment>
<dbReference type="PROSITE" id="PS51371">
    <property type="entry name" value="CBS"/>
    <property type="match status" value="2"/>
</dbReference>
<dbReference type="EMBL" id="CP122566">
    <property type="protein sequence ID" value="WGH93351.1"/>
    <property type="molecule type" value="Genomic_DNA"/>
</dbReference>
<dbReference type="Gene3D" id="3.10.580.10">
    <property type="entry name" value="CBS-domain"/>
    <property type="match status" value="1"/>
</dbReference>
<dbReference type="AlphaFoldDB" id="A0AAJ6AH73"/>
<feature type="domain" description="CNNM transmembrane" evidence="11">
    <location>
        <begin position="1"/>
        <end position="203"/>
    </location>
</feature>
<dbReference type="SUPFAM" id="SSF54631">
    <property type="entry name" value="CBS-domain pair"/>
    <property type="match status" value="1"/>
</dbReference>
<evidence type="ECO:0000256" key="1">
    <source>
        <dbReference type="ARBA" id="ARBA00004651"/>
    </source>
</evidence>
<accession>A0AAJ6AH73</accession>
<feature type="transmembrane region" description="Helical" evidence="9">
    <location>
        <begin position="99"/>
        <end position="120"/>
    </location>
</feature>
<evidence type="ECO:0000259" key="10">
    <source>
        <dbReference type="PROSITE" id="PS51371"/>
    </source>
</evidence>
<feature type="domain" description="CBS" evidence="10">
    <location>
        <begin position="284"/>
        <end position="343"/>
    </location>
</feature>
<feature type="transmembrane region" description="Helical" evidence="9">
    <location>
        <begin position="6"/>
        <end position="29"/>
    </location>
</feature>
<evidence type="ECO:0000256" key="6">
    <source>
        <dbReference type="ARBA" id="ARBA00023136"/>
    </source>
</evidence>
<dbReference type="GeneID" id="83694544"/>
<dbReference type="PROSITE" id="PS51846">
    <property type="entry name" value="CNNM"/>
    <property type="match status" value="1"/>
</dbReference>
<dbReference type="InterPro" id="IPR000644">
    <property type="entry name" value="CBS_dom"/>
</dbReference>
<protein>
    <submittedName>
        <fullName evidence="12">Hemolysin family protein</fullName>
    </submittedName>
</protein>
<evidence type="ECO:0000313" key="12">
    <source>
        <dbReference type="EMBL" id="WGH93351.1"/>
    </source>
</evidence>
<gene>
    <name evidence="12" type="ORF">QDX21_00585</name>
</gene>
<dbReference type="InterPro" id="IPR046342">
    <property type="entry name" value="CBS_dom_sf"/>
</dbReference>
<dbReference type="Pfam" id="PF00571">
    <property type="entry name" value="CBS"/>
    <property type="match status" value="1"/>
</dbReference>
<evidence type="ECO:0000256" key="8">
    <source>
        <dbReference type="PROSITE-ProRule" id="PRU01193"/>
    </source>
</evidence>
<sequence>MDEHVSGIIWLVVLLLGNAFFVSGEFAVMGARRSQIEPKAENGSKLANTALYAMEHVTHILAVCQLGITVCSLLILNVSEPAIHHLFSIPLQATGLPDPVADTTAFILALLIVTFLHVTFGEMVPKNAAVTLADRAILVLAVPLVALDKVLRPLVLFLNFAANVVLKLFKVEPQDEVNSTYTLEEVQSIVEESTRSGLLDDNTGLLSGALEFSDYTAEQVMLPLDDVITLPLGSSAEDFDDAVRHTGFSRFLIEDTNDGAYLGYLHLKDVMTVPEFRYEDPLPLSKIRSMSNVAASEEIEDALEVMQRTGSHVARVISPQGETIGVLFLEDVLEVLVGEIHDATQPTSATDTSQSS</sequence>
<keyword evidence="7" id="KW-0129">CBS domain</keyword>
<evidence type="ECO:0000313" key="13">
    <source>
        <dbReference type="Proteomes" id="UP001224674"/>
    </source>
</evidence>
<dbReference type="InterPro" id="IPR051676">
    <property type="entry name" value="UPF0053_domain"/>
</dbReference>
<dbReference type="CDD" id="cd04590">
    <property type="entry name" value="CBS_pair_CorC_HlyC_assoc"/>
    <property type="match status" value="1"/>
</dbReference>
<feature type="domain" description="CBS" evidence="10">
    <location>
        <begin position="221"/>
        <end position="282"/>
    </location>
</feature>
<dbReference type="RefSeq" id="WP_110100279.1">
    <property type="nucleotide sequence ID" value="NZ_CP122561.1"/>
</dbReference>
<evidence type="ECO:0000256" key="4">
    <source>
        <dbReference type="ARBA" id="ARBA00022737"/>
    </source>
</evidence>
<evidence type="ECO:0000256" key="9">
    <source>
        <dbReference type="SAM" id="Phobius"/>
    </source>
</evidence>
<evidence type="ECO:0000259" key="11">
    <source>
        <dbReference type="PROSITE" id="PS51846"/>
    </source>
</evidence>
<dbReference type="InterPro" id="IPR002550">
    <property type="entry name" value="CNNM"/>
</dbReference>
<feature type="transmembrane region" description="Helical" evidence="9">
    <location>
        <begin position="60"/>
        <end position="79"/>
    </location>
</feature>
<dbReference type="GO" id="GO:0005886">
    <property type="term" value="C:plasma membrane"/>
    <property type="evidence" value="ECO:0007669"/>
    <property type="project" value="UniProtKB-SubCell"/>
</dbReference>
<name>A0AAJ6AH73_9MICC</name>
<reference evidence="12 13" key="1">
    <citation type="submission" date="2023-03" db="EMBL/GenBank/DDBJ databases">
        <title>Complete genome sequences of several Auritidibacter ignavus strains isolated from ear infections.</title>
        <authorList>
            <person name="Baehr T."/>
            <person name="Baumhoegger A.M."/>
        </authorList>
    </citation>
    <scope>NUCLEOTIDE SEQUENCE [LARGE SCALE GENOMIC DNA]</scope>
    <source>
        <strain evidence="12 13">BABAE-6</strain>
    </source>
</reference>
<keyword evidence="3 8" id="KW-0812">Transmembrane</keyword>
<evidence type="ECO:0000256" key="7">
    <source>
        <dbReference type="PROSITE-ProRule" id="PRU00703"/>
    </source>
</evidence>
<keyword evidence="6 8" id="KW-0472">Membrane</keyword>
<keyword evidence="2" id="KW-1003">Cell membrane</keyword>
<dbReference type="Pfam" id="PF01595">
    <property type="entry name" value="CNNM"/>
    <property type="match status" value="1"/>
</dbReference>
<dbReference type="InterPro" id="IPR044751">
    <property type="entry name" value="Ion_transp-like_CBS"/>
</dbReference>
<keyword evidence="13" id="KW-1185">Reference proteome</keyword>
<evidence type="ECO:0000256" key="2">
    <source>
        <dbReference type="ARBA" id="ARBA00022475"/>
    </source>
</evidence>
<dbReference type="PANTHER" id="PTHR43099">
    <property type="entry name" value="UPF0053 PROTEIN YRKA"/>
    <property type="match status" value="1"/>
</dbReference>
<feature type="transmembrane region" description="Helical" evidence="9">
    <location>
        <begin position="127"/>
        <end position="145"/>
    </location>
</feature>
<proteinExistence type="predicted"/>
<evidence type="ECO:0000256" key="5">
    <source>
        <dbReference type="ARBA" id="ARBA00022989"/>
    </source>
</evidence>
<evidence type="ECO:0000256" key="3">
    <source>
        <dbReference type="ARBA" id="ARBA00022692"/>
    </source>
</evidence>
<organism evidence="12 13">
    <name type="scientific">Auritidibacter ignavus</name>
    <dbReference type="NCBI Taxonomy" id="678932"/>
    <lineage>
        <taxon>Bacteria</taxon>
        <taxon>Bacillati</taxon>
        <taxon>Actinomycetota</taxon>
        <taxon>Actinomycetes</taxon>
        <taxon>Micrococcales</taxon>
        <taxon>Micrococcaceae</taxon>
        <taxon>Auritidibacter</taxon>
    </lineage>
</organism>
<dbReference type="Proteomes" id="UP001224674">
    <property type="component" value="Chromosome"/>
</dbReference>
<dbReference type="PANTHER" id="PTHR43099:SF5">
    <property type="entry name" value="HLYC_CORC FAMILY TRANSPORTER"/>
    <property type="match status" value="1"/>
</dbReference>
<keyword evidence="5 8" id="KW-1133">Transmembrane helix</keyword>